<dbReference type="SUPFAM" id="SSF56112">
    <property type="entry name" value="Protein kinase-like (PK-like)"/>
    <property type="match status" value="1"/>
</dbReference>
<feature type="domain" description="Protein kinase" evidence="11">
    <location>
        <begin position="16"/>
        <end position="278"/>
    </location>
</feature>
<feature type="compositionally biased region" description="Basic and acidic residues" evidence="10">
    <location>
        <begin position="947"/>
        <end position="958"/>
    </location>
</feature>
<evidence type="ECO:0000259" key="12">
    <source>
        <dbReference type="PROSITE" id="PS50032"/>
    </source>
</evidence>
<name>A0A9P7ZZU8_MORAP</name>
<dbReference type="GO" id="GO:0005524">
    <property type="term" value="F:ATP binding"/>
    <property type="evidence" value="ECO:0007669"/>
    <property type="project" value="UniProtKB-UniRule"/>
</dbReference>
<sequence>MPPAATTRRGNMFGPYLLLQTLGEGEFAKVKLGMHAETGDEVAIKLIRRQSVDNTPRINKIGREIAVLRTIRHPNIIALFDVIETERYIGIVIEYASGGELFDHILAHRYLKERDACRLFAQLMSGVHYLHSKHIVHRDLKLENLLLDRNRNIIITDFGFANQFDSSSRDLMSTSCGSPCYAAPELVISDGLYVGSGVDIWSCGVILYAMLAGYLPFDDDPSNPDGDNINQLYNYILVTTLVFPDYISSDARDLLRMMLVPDPAKRCNMKRIMAHRWLRPYAPVFQYTIEDLEAQALARLSGAIWIPPKRAIPEDTRHTSRYPAVPEPAPTRSSPLLPSAEVMMPRRHTIVVETVPDSTPAWMAHYPLNRHGEDRQVPIADTSMDICEDDLARDMDIAQSDMLQGQWEQYDQRHEYHAQQDVEMETALDELSMADQKSGRSQNGHFPAASYASIDGQHTALEHSQDCSADPSVVRMKKEGSVPPMQESFNMMALDPPKELFSDNNSGLATVTEAVGERPSTPDAQSTITSGSPKGSTLEKSPSVARRAQYNRARPTTIHGEPMPHSPSLMSSPLFGLEHPMPALPQFQVPPVPEMKSSAAVYHQSQFQQSSPSLLPEPRPQPQAIGHDYLQHAQPAEPVQPPQPVPQAQAKPRPRRTSVKTPPDSPPPVIPARRESLAISLPTQALLMLESQQSPEQHGQSITQPTSAPDHTGSPTQGDGQGQSPAQLLPTQPADNVSNGTQRSSYVKTHRKGPSSSGRLLGLFGGLSKKQGDHSNMESTPTSTRPAHDPSLADIDQFTPQQQNQQPSGYHPQLLPLMPVSEKRATPYPSTAASRQLQQQQQQWLQQQQRVMQANAAVFDTQKSNQSQRGKRRKTLSLVAGSAERPPHHQLQQMQQRSLHHPIMMRPPMSIAAEGSLNNSVAPAGSPGPAQRIMGWLRRKSIVKQASERPYFDDDPRVSRVSPSGHHGSNGVPVNAGGFSKGGDGSVCAEDTESTPSGGSTHGMLQTPQSAQNSHAPAVAGTGNNGVLAEQSVRQPISPLQALEEGKDPTLAALIQSLPPNWTDAKLKVHSGAVELSSLSSRHPAEIMFDIKKVVLRLGMEIRTDSDFKIKCVRRKRKISAGTAATAFASASGSVAGGGGAHSGVGAGGDRVLSVRSMLQGHGLHRHPLNNAGPAATALDDTASVMSSNLSVDREAWISARGIFGSGAGATMTGMPTQSGAASAAGSVSIHSKKKNGIRTLLWRNSTSVSLASAPPQHMPGGPASNGFAHAGLSPPMNASSPPYAHASISGSPTSPRQLPQVMNGSALGMIAASAHPGYAAASGPGGLMPTGAEEHYDPSDRRHNGTEGESSDHTAQTAGMDAGGSNNYQQSSQPNTMQITSVAEEAANMSSEPQDPQRHSSDSESATTTAAAMDTAASTKVAPFSLPRDPLYGEDAIDSGEEIRFSIELCRIKNLHGLYSVDIRRMKGNLWAYKFLYHAVLNTLDLQGKGGYLTGYQPQLQQPMQMQMQVEASGV</sequence>
<feature type="region of interest" description="Disordered" evidence="10">
    <location>
        <begin position="1322"/>
        <end position="1417"/>
    </location>
</feature>
<feature type="binding site" evidence="9">
    <location>
        <position position="45"/>
    </location>
    <ligand>
        <name>ATP</name>
        <dbReference type="ChEBI" id="CHEBI:30616"/>
    </ligand>
</feature>
<dbReference type="InterPro" id="IPR028375">
    <property type="entry name" value="KA1/Ssp2_C"/>
</dbReference>
<evidence type="ECO:0000256" key="10">
    <source>
        <dbReference type="SAM" id="MobiDB-lite"/>
    </source>
</evidence>
<evidence type="ECO:0000256" key="2">
    <source>
        <dbReference type="ARBA" id="ARBA00022527"/>
    </source>
</evidence>
<dbReference type="PROSITE" id="PS00108">
    <property type="entry name" value="PROTEIN_KINASE_ST"/>
    <property type="match status" value="1"/>
</dbReference>
<feature type="compositionally biased region" description="Polar residues" evidence="10">
    <location>
        <begin position="522"/>
        <end position="540"/>
    </location>
</feature>
<dbReference type="PROSITE" id="PS50011">
    <property type="entry name" value="PROTEIN_KINASE_DOM"/>
    <property type="match status" value="1"/>
</dbReference>
<dbReference type="InterPro" id="IPR001772">
    <property type="entry name" value="KA1_dom"/>
</dbReference>
<dbReference type="PROSITE" id="PS00107">
    <property type="entry name" value="PROTEIN_KINASE_ATP"/>
    <property type="match status" value="1"/>
</dbReference>
<dbReference type="PANTHER" id="PTHR24346">
    <property type="entry name" value="MAP/MICROTUBULE AFFINITY-REGULATING KINASE"/>
    <property type="match status" value="1"/>
</dbReference>
<evidence type="ECO:0000259" key="11">
    <source>
        <dbReference type="PROSITE" id="PS50011"/>
    </source>
</evidence>
<feature type="compositionally biased region" description="Low complexity" evidence="10">
    <location>
        <begin position="1404"/>
        <end position="1417"/>
    </location>
</feature>
<accession>A0A9P7ZZU8</accession>
<evidence type="ECO:0000256" key="4">
    <source>
        <dbReference type="ARBA" id="ARBA00022741"/>
    </source>
</evidence>
<dbReference type="EMBL" id="JAIFTL010000254">
    <property type="protein sequence ID" value="KAG9320825.1"/>
    <property type="molecule type" value="Genomic_DNA"/>
</dbReference>
<feature type="compositionally biased region" description="Polar residues" evidence="10">
    <location>
        <begin position="691"/>
        <end position="747"/>
    </location>
</feature>
<evidence type="ECO:0000256" key="9">
    <source>
        <dbReference type="PROSITE-ProRule" id="PRU10141"/>
    </source>
</evidence>
<feature type="region of interest" description="Disordered" evidence="10">
    <location>
        <begin position="859"/>
        <end position="892"/>
    </location>
</feature>
<comment type="catalytic activity">
    <reaction evidence="7">
        <text>L-threonyl-[protein] + ATP = O-phospho-L-threonyl-[protein] + ADP + H(+)</text>
        <dbReference type="Rhea" id="RHEA:46608"/>
        <dbReference type="Rhea" id="RHEA-COMP:11060"/>
        <dbReference type="Rhea" id="RHEA-COMP:11605"/>
        <dbReference type="ChEBI" id="CHEBI:15378"/>
        <dbReference type="ChEBI" id="CHEBI:30013"/>
        <dbReference type="ChEBI" id="CHEBI:30616"/>
        <dbReference type="ChEBI" id="CHEBI:61977"/>
        <dbReference type="ChEBI" id="CHEBI:456216"/>
        <dbReference type="EC" id="2.7.11.1"/>
    </reaction>
</comment>
<dbReference type="FunFam" id="1.10.510.10:FF:000636">
    <property type="entry name" value="Non-specific serine/threonine protein kinase"/>
    <property type="match status" value="1"/>
</dbReference>
<evidence type="ECO:0000256" key="1">
    <source>
        <dbReference type="ARBA" id="ARBA00012513"/>
    </source>
</evidence>
<feature type="region of interest" description="Disordered" evidence="10">
    <location>
        <begin position="586"/>
        <end position="671"/>
    </location>
</feature>
<comment type="caution">
    <text evidence="13">The sequence shown here is derived from an EMBL/GenBank/DDBJ whole genome shotgun (WGS) entry which is preliminary data.</text>
</comment>
<dbReference type="SMART" id="SM00220">
    <property type="entry name" value="S_TKc"/>
    <property type="match status" value="1"/>
</dbReference>
<feature type="compositionally biased region" description="Low complexity" evidence="10">
    <location>
        <begin position="755"/>
        <end position="768"/>
    </location>
</feature>
<gene>
    <name evidence="13" type="ORF">KVV02_000618</name>
</gene>
<keyword evidence="3" id="KW-0808">Transferase</keyword>
<dbReference type="Pfam" id="PF02149">
    <property type="entry name" value="KA1"/>
    <property type="match status" value="1"/>
</dbReference>
<dbReference type="Gene3D" id="3.30.310.80">
    <property type="entry name" value="Kinase associated domain 1, KA1"/>
    <property type="match status" value="1"/>
</dbReference>
<feature type="region of interest" description="Disordered" evidence="10">
    <location>
        <begin position="513"/>
        <end position="547"/>
    </location>
</feature>
<dbReference type="PROSITE" id="PS50032">
    <property type="entry name" value="KA1"/>
    <property type="match status" value="1"/>
</dbReference>
<dbReference type="InterPro" id="IPR017441">
    <property type="entry name" value="Protein_kinase_ATP_BS"/>
</dbReference>
<proteinExistence type="predicted"/>
<dbReference type="InterPro" id="IPR000719">
    <property type="entry name" value="Prot_kinase_dom"/>
</dbReference>
<feature type="compositionally biased region" description="Basic and acidic residues" evidence="10">
    <location>
        <begin position="1333"/>
        <end position="1353"/>
    </location>
</feature>
<feature type="domain" description="KA1" evidence="12">
    <location>
        <begin position="1437"/>
        <end position="1487"/>
    </location>
</feature>
<feature type="region of interest" description="Disordered" evidence="10">
    <location>
        <begin position="317"/>
        <end position="337"/>
    </location>
</feature>
<comment type="catalytic activity">
    <reaction evidence="8">
        <text>L-seryl-[protein] + ATP = O-phospho-L-seryl-[protein] + ADP + H(+)</text>
        <dbReference type="Rhea" id="RHEA:17989"/>
        <dbReference type="Rhea" id="RHEA-COMP:9863"/>
        <dbReference type="Rhea" id="RHEA-COMP:11604"/>
        <dbReference type="ChEBI" id="CHEBI:15378"/>
        <dbReference type="ChEBI" id="CHEBI:29999"/>
        <dbReference type="ChEBI" id="CHEBI:30616"/>
        <dbReference type="ChEBI" id="CHEBI:83421"/>
        <dbReference type="ChEBI" id="CHEBI:456216"/>
        <dbReference type="EC" id="2.7.11.1"/>
    </reaction>
</comment>
<feature type="region of interest" description="Disordered" evidence="10">
    <location>
        <begin position="947"/>
        <end position="1023"/>
    </location>
</feature>
<dbReference type="GO" id="GO:0035556">
    <property type="term" value="P:intracellular signal transduction"/>
    <property type="evidence" value="ECO:0007669"/>
    <property type="project" value="TreeGrafter"/>
</dbReference>
<dbReference type="Proteomes" id="UP000717515">
    <property type="component" value="Unassembled WGS sequence"/>
</dbReference>
<feature type="compositionally biased region" description="Low complexity" evidence="10">
    <location>
        <begin position="604"/>
        <end position="614"/>
    </location>
</feature>
<keyword evidence="4 9" id="KW-0547">Nucleotide-binding</keyword>
<dbReference type="PANTHER" id="PTHR24346:SF110">
    <property type="entry name" value="NON-SPECIFIC SERINE_THREONINE PROTEIN KINASE"/>
    <property type="match status" value="1"/>
</dbReference>
<evidence type="ECO:0000256" key="6">
    <source>
        <dbReference type="ARBA" id="ARBA00022840"/>
    </source>
</evidence>
<feature type="region of interest" description="Disordered" evidence="10">
    <location>
        <begin position="691"/>
        <end position="794"/>
    </location>
</feature>
<reference evidence="13" key="1">
    <citation type="submission" date="2021-07" db="EMBL/GenBank/DDBJ databases">
        <title>Draft genome of Mortierella alpina, strain LL118, isolated from an aspen leaf litter sample.</title>
        <authorList>
            <person name="Yang S."/>
            <person name="Vinatzer B.A."/>
        </authorList>
    </citation>
    <scope>NUCLEOTIDE SEQUENCE</scope>
    <source>
        <strain evidence="13">LL118</strain>
    </source>
</reference>
<dbReference type="EC" id="2.7.11.1" evidence="1"/>
<feature type="compositionally biased region" description="Polar residues" evidence="10">
    <location>
        <begin position="1289"/>
        <end position="1301"/>
    </location>
</feature>
<protein>
    <recommendedName>
        <fullName evidence="1">non-specific serine/threonine protein kinase</fullName>
        <ecNumber evidence="1">2.7.11.1</ecNumber>
    </recommendedName>
</protein>
<evidence type="ECO:0000256" key="5">
    <source>
        <dbReference type="ARBA" id="ARBA00022777"/>
    </source>
</evidence>
<dbReference type="Gene3D" id="1.10.510.10">
    <property type="entry name" value="Transferase(Phosphotransferase) domain 1"/>
    <property type="match status" value="1"/>
</dbReference>
<dbReference type="InterPro" id="IPR008271">
    <property type="entry name" value="Ser/Thr_kinase_AS"/>
</dbReference>
<dbReference type="GO" id="GO:0004674">
    <property type="term" value="F:protein serine/threonine kinase activity"/>
    <property type="evidence" value="ECO:0007669"/>
    <property type="project" value="UniProtKB-KW"/>
</dbReference>
<organism evidence="13 14">
    <name type="scientific">Mortierella alpina</name>
    <name type="common">Oleaginous fungus</name>
    <name type="synonym">Mortierella renispora</name>
    <dbReference type="NCBI Taxonomy" id="64518"/>
    <lineage>
        <taxon>Eukaryota</taxon>
        <taxon>Fungi</taxon>
        <taxon>Fungi incertae sedis</taxon>
        <taxon>Mucoromycota</taxon>
        <taxon>Mortierellomycotina</taxon>
        <taxon>Mortierellomycetes</taxon>
        <taxon>Mortierellales</taxon>
        <taxon>Mortierellaceae</taxon>
        <taxon>Mortierella</taxon>
    </lineage>
</organism>
<keyword evidence="5" id="KW-0418">Kinase</keyword>
<evidence type="ECO:0000256" key="8">
    <source>
        <dbReference type="ARBA" id="ARBA00048679"/>
    </source>
</evidence>
<evidence type="ECO:0000256" key="7">
    <source>
        <dbReference type="ARBA" id="ARBA00047899"/>
    </source>
</evidence>
<dbReference type="InterPro" id="IPR011009">
    <property type="entry name" value="Kinase-like_dom_sf"/>
</dbReference>
<evidence type="ECO:0000313" key="14">
    <source>
        <dbReference type="Proteomes" id="UP000717515"/>
    </source>
</evidence>
<dbReference type="SUPFAM" id="SSF103243">
    <property type="entry name" value="KA1-like"/>
    <property type="match status" value="1"/>
</dbReference>
<feature type="region of interest" description="Disordered" evidence="10">
    <location>
        <begin position="1251"/>
        <end position="1301"/>
    </location>
</feature>
<keyword evidence="6 9" id="KW-0067">ATP-binding</keyword>
<evidence type="ECO:0000256" key="3">
    <source>
        <dbReference type="ARBA" id="ARBA00022679"/>
    </source>
</evidence>
<feature type="compositionally biased region" description="Polar residues" evidence="10">
    <location>
        <begin position="1365"/>
        <end position="1382"/>
    </location>
</feature>
<evidence type="ECO:0000313" key="13">
    <source>
        <dbReference type="EMBL" id="KAG9320825.1"/>
    </source>
</evidence>
<dbReference type="FunFam" id="3.30.200.20:FF:000003">
    <property type="entry name" value="Non-specific serine/threonine protein kinase"/>
    <property type="match status" value="1"/>
</dbReference>
<keyword evidence="2" id="KW-0723">Serine/threonine-protein kinase</keyword>
<dbReference type="Pfam" id="PF00069">
    <property type="entry name" value="Pkinase"/>
    <property type="match status" value="1"/>
</dbReference>
<feature type="compositionally biased region" description="Polar residues" evidence="10">
    <location>
        <begin position="994"/>
        <end position="1015"/>
    </location>
</feature>
<dbReference type="GO" id="GO:0005737">
    <property type="term" value="C:cytoplasm"/>
    <property type="evidence" value="ECO:0007669"/>
    <property type="project" value="TreeGrafter"/>
</dbReference>